<dbReference type="PANTHER" id="PTHR44858">
    <property type="entry name" value="TETRATRICOPEPTIDE REPEAT PROTEIN 6"/>
    <property type="match status" value="1"/>
</dbReference>
<evidence type="ECO:0000313" key="5">
    <source>
        <dbReference type="EMBL" id="MFD0862339.1"/>
    </source>
</evidence>
<dbReference type="Proteomes" id="UP001596978">
    <property type="component" value="Unassembled WGS sequence"/>
</dbReference>
<keyword evidence="6" id="KW-1185">Reference proteome</keyword>
<keyword evidence="4" id="KW-0812">Transmembrane</keyword>
<dbReference type="SUPFAM" id="SSF48452">
    <property type="entry name" value="TPR-like"/>
    <property type="match status" value="2"/>
</dbReference>
<name>A0ABW3CZQ3_9FLAO</name>
<organism evidence="5 6">
    <name type="scientific">Sungkyunkwania multivorans</name>
    <dbReference type="NCBI Taxonomy" id="1173618"/>
    <lineage>
        <taxon>Bacteria</taxon>
        <taxon>Pseudomonadati</taxon>
        <taxon>Bacteroidota</taxon>
        <taxon>Flavobacteriia</taxon>
        <taxon>Flavobacteriales</taxon>
        <taxon>Flavobacteriaceae</taxon>
        <taxon>Sungkyunkwania</taxon>
    </lineage>
</organism>
<feature type="transmembrane region" description="Helical" evidence="4">
    <location>
        <begin position="219"/>
        <end position="238"/>
    </location>
</feature>
<dbReference type="PANTHER" id="PTHR44858:SF1">
    <property type="entry name" value="UDP-N-ACETYLGLUCOSAMINE--PEPTIDE N-ACETYLGLUCOSAMINYLTRANSFERASE SPINDLY-RELATED"/>
    <property type="match status" value="1"/>
</dbReference>
<sequence>MLTDLRSFSSYKLIGLAVLASIICLSPTLFNHWVSWDDPTYLLTNPLIRDLSFEGIKKIFTTEQIAGAYVPLVVLSWAIDYALGGLDPTVFHITNLIIHLFNVVLVFYLAFILSKRRWVAFAVAVLFGMHPMHVEAVAWITARKDLLYTFFFLGALVVYHAYNQKRDSNVGYLYLFLILLLFLCSLLSKGTAVIFPLILFVFDYFYRRKDWKRLLLEKLPFFFVAVIFTIVAIGAQESGGALEEGKAMSFIDRLAVGFYGYFIYMVKAMLPYDLSAFHPYVNKLGQPSPWYYYAAAIPVIATFLMLVLNWKRWRLLNFGFAFFFISLIPVIQVLPFGSAVTADRFTYLPYFGLFFIMAIGLGWLFDNFRNHRRLIAMCIALYFGLLGSKTFNYSKTWKNGHTLWSNVIEIYPNDFLAYANRCGDLLATKKYEQGIEDCSRSIHLNPLHDIAYYNRGVIYSRTKKKNLAVADFNMAISLDSAYIPAILNRGIVYTENNELQKGLWDFNRVIALDSLEEKAYYNRSIAYKKMGKLSLALRDLDFLVNRNTPFAEVYFQRGLVLLEFKKEKDALMSFEKALQLDPNMTKVHAIRGGIYFKRQLFDLALSELTKAIIGGTNRVEVYINRGIIYMNRGDYNQALSDFNRAEKIAPNHLLVFLNRGVLFKAQGLCELAIEDFEKCLVLVPDYQPAIEEIDQCETLLSKNRRP</sequence>
<feature type="transmembrane region" description="Helical" evidence="4">
    <location>
        <begin position="290"/>
        <end position="308"/>
    </location>
</feature>
<dbReference type="Gene3D" id="1.25.40.10">
    <property type="entry name" value="Tetratricopeptide repeat domain"/>
    <property type="match status" value="4"/>
</dbReference>
<feature type="repeat" description="TPR" evidence="3">
    <location>
        <begin position="551"/>
        <end position="584"/>
    </location>
</feature>
<keyword evidence="4" id="KW-0472">Membrane</keyword>
<dbReference type="InterPro" id="IPR019734">
    <property type="entry name" value="TPR_rpt"/>
</dbReference>
<keyword evidence="1" id="KW-0677">Repeat</keyword>
<feature type="transmembrane region" description="Helical" evidence="4">
    <location>
        <begin position="315"/>
        <end position="335"/>
    </location>
</feature>
<keyword evidence="4" id="KW-1133">Transmembrane helix</keyword>
<dbReference type="EMBL" id="JBHTJH010000005">
    <property type="protein sequence ID" value="MFD0862339.1"/>
    <property type="molecule type" value="Genomic_DNA"/>
</dbReference>
<evidence type="ECO:0000256" key="2">
    <source>
        <dbReference type="ARBA" id="ARBA00022803"/>
    </source>
</evidence>
<comment type="caution">
    <text evidence="5">The sequence shown here is derived from an EMBL/GenBank/DDBJ whole genome shotgun (WGS) entry which is preliminary data.</text>
</comment>
<feature type="transmembrane region" description="Helical" evidence="4">
    <location>
        <begin position="12"/>
        <end position="34"/>
    </location>
</feature>
<dbReference type="InterPro" id="IPR050498">
    <property type="entry name" value="Ycf3"/>
</dbReference>
<feature type="transmembrane region" description="Helical" evidence="4">
    <location>
        <begin position="250"/>
        <end position="270"/>
    </location>
</feature>
<evidence type="ECO:0000256" key="3">
    <source>
        <dbReference type="PROSITE-ProRule" id="PRU00339"/>
    </source>
</evidence>
<dbReference type="SMART" id="SM00028">
    <property type="entry name" value="TPR"/>
    <property type="match status" value="7"/>
</dbReference>
<feature type="transmembrane region" description="Helical" evidence="4">
    <location>
        <begin position="347"/>
        <end position="365"/>
    </location>
</feature>
<evidence type="ECO:0000256" key="1">
    <source>
        <dbReference type="ARBA" id="ARBA00022737"/>
    </source>
</evidence>
<feature type="transmembrane region" description="Helical" evidence="4">
    <location>
        <begin position="90"/>
        <end position="111"/>
    </location>
</feature>
<dbReference type="PROSITE" id="PS50005">
    <property type="entry name" value="TPR"/>
    <property type="match status" value="2"/>
</dbReference>
<feature type="transmembrane region" description="Helical" evidence="4">
    <location>
        <begin position="374"/>
        <end position="391"/>
    </location>
</feature>
<dbReference type="Pfam" id="PF13181">
    <property type="entry name" value="TPR_8"/>
    <property type="match status" value="2"/>
</dbReference>
<accession>A0ABW3CZQ3</accession>
<feature type="transmembrane region" description="Helical" evidence="4">
    <location>
        <begin position="174"/>
        <end position="199"/>
    </location>
</feature>
<evidence type="ECO:0000256" key="4">
    <source>
        <dbReference type="SAM" id="Phobius"/>
    </source>
</evidence>
<dbReference type="Pfam" id="PF00515">
    <property type="entry name" value="TPR_1"/>
    <property type="match status" value="1"/>
</dbReference>
<proteinExistence type="predicted"/>
<gene>
    <name evidence="5" type="ORF">ACFQ1M_08960</name>
</gene>
<feature type="repeat" description="TPR" evidence="3">
    <location>
        <begin position="619"/>
        <end position="652"/>
    </location>
</feature>
<feature type="transmembrane region" description="Helical" evidence="4">
    <location>
        <begin position="146"/>
        <end position="162"/>
    </location>
</feature>
<dbReference type="PROSITE" id="PS50293">
    <property type="entry name" value="TPR_REGION"/>
    <property type="match status" value="2"/>
</dbReference>
<keyword evidence="2 3" id="KW-0802">TPR repeat</keyword>
<dbReference type="RefSeq" id="WP_386407135.1">
    <property type="nucleotide sequence ID" value="NZ_JBHTJH010000005.1"/>
</dbReference>
<reference evidence="6" key="1">
    <citation type="journal article" date="2019" name="Int. J. Syst. Evol. Microbiol.">
        <title>The Global Catalogue of Microorganisms (GCM) 10K type strain sequencing project: providing services to taxonomists for standard genome sequencing and annotation.</title>
        <authorList>
            <consortium name="The Broad Institute Genomics Platform"/>
            <consortium name="The Broad Institute Genome Sequencing Center for Infectious Disease"/>
            <person name="Wu L."/>
            <person name="Ma J."/>
        </authorList>
    </citation>
    <scope>NUCLEOTIDE SEQUENCE [LARGE SCALE GENOMIC DNA]</scope>
    <source>
        <strain evidence="6">CCUG 62952</strain>
    </source>
</reference>
<feature type="transmembrane region" description="Helical" evidence="4">
    <location>
        <begin position="118"/>
        <end position="140"/>
    </location>
</feature>
<dbReference type="InterPro" id="IPR011990">
    <property type="entry name" value="TPR-like_helical_dom_sf"/>
</dbReference>
<evidence type="ECO:0000313" key="6">
    <source>
        <dbReference type="Proteomes" id="UP001596978"/>
    </source>
</evidence>
<protein>
    <submittedName>
        <fullName evidence="5">Tetratricopeptide repeat protein</fullName>
    </submittedName>
</protein>